<feature type="domain" description="Endonuclease/exonuclease/phosphatase" evidence="1">
    <location>
        <begin position="14"/>
        <end position="254"/>
    </location>
</feature>
<accession>A0ABP9SIN9</accession>
<dbReference type="PANTHER" id="PTHR16320:SF23">
    <property type="entry name" value="SPHINGOMYELINASE C 1"/>
    <property type="match status" value="1"/>
</dbReference>
<dbReference type="EMBL" id="BAABJQ010000025">
    <property type="protein sequence ID" value="GAA5195901.1"/>
    <property type="molecule type" value="Genomic_DNA"/>
</dbReference>
<dbReference type="InterPro" id="IPR038772">
    <property type="entry name" value="Sph/SMPD2-like"/>
</dbReference>
<gene>
    <name evidence="2" type="ORF">GCM10023322_63650</name>
</gene>
<dbReference type="Gene3D" id="3.60.10.10">
    <property type="entry name" value="Endonuclease/exonuclease/phosphatase"/>
    <property type="match status" value="1"/>
</dbReference>
<sequence length="270" mass="29435">MGGVTADPTTLRLLTLNALFRGDVRARLRALGGILDRAGYDVVCLQEVMYRHHARLLWRLARSYPHHASTGAVALGGGLVILSRWPIVRCRFGRYPVSRPLRPELLMRKGAQLARVAVPGGDLAVVNTHLSANRDHDWSAGNRYSRVAADELDRLGALMSGIDPALPVVVAGDFNLPRDSPVLARFRAAARLRDALAGSAEPTYRPTPELPAPPAFDHVLVRPAPDRELTARSRIVFRDAVMLADGRPGYLSDHYGVDTELVLPAIRGNG</sequence>
<reference evidence="3" key="1">
    <citation type="journal article" date="2019" name="Int. J. Syst. Evol. Microbiol.">
        <title>The Global Catalogue of Microorganisms (GCM) 10K type strain sequencing project: providing services to taxonomists for standard genome sequencing and annotation.</title>
        <authorList>
            <consortium name="The Broad Institute Genomics Platform"/>
            <consortium name="The Broad Institute Genome Sequencing Center for Infectious Disease"/>
            <person name="Wu L."/>
            <person name="Ma J."/>
        </authorList>
    </citation>
    <scope>NUCLEOTIDE SEQUENCE [LARGE SCALE GENOMIC DNA]</scope>
    <source>
        <strain evidence="3">JCM 18304</strain>
    </source>
</reference>
<keyword evidence="3" id="KW-1185">Reference proteome</keyword>
<name>A0ABP9SIN9_9ACTN</name>
<organism evidence="2 3">
    <name type="scientific">Rugosimonospora acidiphila</name>
    <dbReference type="NCBI Taxonomy" id="556531"/>
    <lineage>
        <taxon>Bacteria</taxon>
        <taxon>Bacillati</taxon>
        <taxon>Actinomycetota</taxon>
        <taxon>Actinomycetes</taxon>
        <taxon>Micromonosporales</taxon>
        <taxon>Micromonosporaceae</taxon>
        <taxon>Rugosimonospora</taxon>
    </lineage>
</organism>
<evidence type="ECO:0000259" key="1">
    <source>
        <dbReference type="Pfam" id="PF03372"/>
    </source>
</evidence>
<dbReference type="Proteomes" id="UP001501570">
    <property type="component" value="Unassembled WGS sequence"/>
</dbReference>
<protein>
    <recommendedName>
        <fullName evidence="1">Endonuclease/exonuclease/phosphatase domain-containing protein</fullName>
    </recommendedName>
</protein>
<evidence type="ECO:0000313" key="3">
    <source>
        <dbReference type="Proteomes" id="UP001501570"/>
    </source>
</evidence>
<dbReference type="PANTHER" id="PTHR16320">
    <property type="entry name" value="SPHINGOMYELINASE FAMILY MEMBER"/>
    <property type="match status" value="1"/>
</dbReference>
<proteinExistence type="predicted"/>
<dbReference type="InterPro" id="IPR005135">
    <property type="entry name" value="Endo/exonuclease/phosphatase"/>
</dbReference>
<comment type="caution">
    <text evidence="2">The sequence shown here is derived from an EMBL/GenBank/DDBJ whole genome shotgun (WGS) entry which is preliminary data.</text>
</comment>
<dbReference type="Pfam" id="PF03372">
    <property type="entry name" value="Exo_endo_phos"/>
    <property type="match status" value="1"/>
</dbReference>
<evidence type="ECO:0000313" key="2">
    <source>
        <dbReference type="EMBL" id="GAA5195901.1"/>
    </source>
</evidence>
<dbReference type="SUPFAM" id="SSF56219">
    <property type="entry name" value="DNase I-like"/>
    <property type="match status" value="1"/>
</dbReference>
<dbReference type="InterPro" id="IPR036691">
    <property type="entry name" value="Endo/exonu/phosph_ase_sf"/>
</dbReference>